<dbReference type="RefSeq" id="XP_036534530.1">
    <property type="nucleotide sequence ID" value="XM_036674551.1"/>
</dbReference>
<dbReference type="OrthoDB" id="5428040at2759"/>
<feature type="compositionally biased region" description="Basic and acidic residues" evidence="1">
    <location>
        <begin position="416"/>
        <end position="431"/>
    </location>
</feature>
<feature type="transmembrane region" description="Helical" evidence="2">
    <location>
        <begin position="57"/>
        <end position="82"/>
    </location>
</feature>
<gene>
    <name evidence="3" type="ORF">FSUBG_10015</name>
</gene>
<organism evidence="3 4">
    <name type="scientific">Gibberella subglutinans</name>
    <name type="common">Fusarium subglutinans</name>
    <dbReference type="NCBI Taxonomy" id="42677"/>
    <lineage>
        <taxon>Eukaryota</taxon>
        <taxon>Fungi</taxon>
        <taxon>Dikarya</taxon>
        <taxon>Ascomycota</taxon>
        <taxon>Pezizomycotina</taxon>
        <taxon>Sordariomycetes</taxon>
        <taxon>Hypocreomycetidae</taxon>
        <taxon>Hypocreales</taxon>
        <taxon>Nectriaceae</taxon>
        <taxon>Fusarium</taxon>
        <taxon>Fusarium fujikuroi species complex</taxon>
    </lineage>
</organism>
<feature type="region of interest" description="Disordered" evidence="1">
    <location>
        <begin position="1"/>
        <end position="23"/>
    </location>
</feature>
<feature type="transmembrane region" description="Helical" evidence="2">
    <location>
        <begin position="168"/>
        <end position="191"/>
    </location>
</feature>
<feature type="region of interest" description="Disordered" evidence="1">
    <location>
        <begin position="412"/>
        <end position="431"/>
    </location>
</feature>
<keyword evidence="2" id="KW-1133">Transmembrane helix</keyword>
<dbReference type="AlphaFoldDB" id="A0A8H5UPG4"/>
<keyword evidence="2" id="KW-0812">Transmembrane</keyword>
<dbReference type="Proteomes" id="UP000547976">
    <property type="component" value="Unassembled WGS sequence"/>
</dbReference>
<comment type="caution">
    <text evidence="3">The sequence shown here is derived from an EMBL/GenBank/DDBJ whole genome shotgun (WGS) entry which is preliminary data.</text>
</comment>
<evidence type="ECO:0000313" key="4">
    <source>
        <dbReference type="Proteomes" id="UP000547976"/>
    </source>
</evidence>
<name>A0A8H5UPG4_GIBSU</name>
<keyword evidence="2" id="KW-0472">Membrane</keyword>
<protein>
    <submittedName>
        <fullName evidence="3">Uncharacterized protein</fullName>
    </submittedName>
</protein>
<dbReference type="EMBL" id="JAAOAV010000165">
    <property type="protein sequence ID" value="KAF5592969.1"/>
    <property type="molecule type" value="Genomic_DNA"/>
</dbReference>
<keyword evidence="4" id="KW-1185">Reference proteome</keyword>
<evidence type="ECO:0000256" key="2">
    <source>
        <dbReference type="SAM" id="Phobius"/>
    </source>
</evidence>
<sequence length="431" mass="48215">MSRQSSSRDHLRRSDYDSLDQSQEVENVEMQSLRPEGSLIIQNVSSSPSDSPMTIGFAVWLAIATSFLVLVEAVVFLPWLWFEDRKSEPWRWLMLSGRATQSITLMSVLIRWAIGTLAAITTSTAASIALEIHGVPMSAVAEVSIARFTNSGPQSLKKMLPGATFRPWLRILMICLFALVGASQFASTLLVSDLRGLTILSLKKNMTYGFNFGVINDSTSPDLRPLPIRRNHLEYWNRVPSQFEIFAEYSEPGESSEELDDTGTVLRAFLPISTKAQRESIQSFNGIARVIDTQGWALNHAEGYRFKLLADLSSIEDSELSFESETTNATWTLLNSSNSGPWAQQWNQVKLRDGVKTRDEYIQITLCLGPELTSEVEHLKITANTTSSLTEPDYKFDIRSNEYDTSDILRQLGAAEHAESESSREAPENDN</sequence>
<evidence type="ECO:0000256" key="1">
    <source>
        <dbReference type="SAM" id="MobiDB-lite"/>
    </source>
</evidence>
<evidence type="ECO:0000313" key="3">
    <source>
        <dbReference type="EMBL" id="KAF5592969.1"/>
    </source>
</evidence>
<feature type="compositionally biased region" description="Basic and acidic residues" evidence="1">
    <location>
        <begin position="1"/>
        <end position="16"/>
    </location>
</feature>
<dbReference type="GeneID" id="59309269"/>
<proteinExistence type="predicted"/>
<reference evidence="3 4" key="1">
    <citation type="submission" date="2020-05" db="EMBL/GenBank/DDBJ databases">
        <title>Identification and distribution of gene clusters putatively required for synthesis of sphingolipid metabolism inhibitors in phylogenetically diverse species of the filamentous fungus Fusarium.</title>
        <authorList>
            <person name="Kim H.-S."/>
            <person name="Busman M."/>
            <person name="Brown D.W."/>
            <person name="Divon H."/>
            <person name="Uhlig S."/>
            <person name="Proctor R.H."/>
        </authorList>
    </citation>
    <scope>NUCLEOTIDE SEQUENCE [LARGE SCALE GENOMIC DNA]</scope>
    <source>
        <strain evidence="3 4">NRRL 66333</strain>
    </source>
</reference>
<feature type="transmembrane region" description="Helical" evidence="2">
    <location>
        <begin position="103"/>
        <end position="130"/>
    </location>
</feature>
<accession>A0A8H5UPG4</accession>